<dbReference type="EMBL" id="JXOJ01000004">
    <property type="protein sequence ID" value="KLK87789.1"/>
    <property type="molecule type" value="Genomic_DNA"/>
</dbReference>
<sequence>MFRIPGSIPEGAVRELPGFLEGVQAHVRVRSPQVTGEGGLCRIGRRIAGRNFHPRIIGDKIGKFPQ</sequence>
<gene>
    <name evidence="1" type="ORF">SZ63_09240</name>
</gene>
<organism evidence="1 2">
    <name type="scientific">Methanoculleus sediminis</name>
    <dbReference type="NCBI Taxonomy" id="1550566"/>
    <lineage>
        <taxon>Archaea</taxon>
        <taxon>Methanobacteriati</taxon>
        <taxon>Methanobacteriota</taxon>
        <taxon>Stenosarchaea group</taxon>
        <taxon>Methanomicrobia</taxon>
        <taxon>Methanomicrobiales</taxon>
        <taxon>Methanomicrobiaceae</taxon>
        <taxon>Methanoculleus</taxon>
    </lineage>
</organism>
<evidence type="ECO:0000313" key="2">
    <source>
        <dbReference type="Proteomes" id="UP000035301"/>
    </source>
</evidence>
<dbReference type="PATRIC" id="fig|1550566.3.peg.2009"/>
<dbReference type="Proteomes" id="UP000035301">
    <property type="component" value="Unassembled WGS sequence"/>
</dbReference>
<name>A0A0H1QYC7_9EURY</name>
<reference evidence="1 2" key="1">
    <citation type="journal article" date="2015" name="Int. J. Syst. Evol. Microbiol.">
        <title>Methanoculleus sediminis sp. nov., a methanogen from sediments near a submarine mud volcano.</title>
        <authorList>
            <person name="Chen S.C."/>
            <person name="Chen M.F."/>
            <person name="Lai M.C."/>
            <person name="Weng C.Y."/>
            <person name="Wu S.Y."/>
            <person name="Lin S."/>
            <person name="Yang T.F."/>
            <person name="Chen P.C."/>
        </authorList>
    </citation>
    <scope>NUCLEOTIDE SEQUENCE [LARGE SCALE GENOMIC DNA]</scope>
    <source>
        <strain evidence="1 2">S3Fa</strain>
    </source>
</reference>
<accession>A0A0H1QYC7</accession>
<protein>
    <submittedName>
        <fullName evidence="1">Uncharacterized protein</fullName>
    </submittedName>
</protein>
<dbReference type="AlphaFoldDB" id="A0A0H1QYC7"/>
<proteinExistence type="predicted"/>
<keyword evidence="2" id="KW-1185">Reference proteome</keyword>
<comment type="caution">
    <text evidence="1">The sequence shown here is derived from an EMBL/GenBank/DDBJ whole genome shotgun (WGS) entry which is preliminary data.</text>
</comment>
<dbReference type="STRING" id="1550566.SZ63_09240"/>
<evidence type="ECO:0000313" key="1">
    <source>
        <dbReference type="EMBL" id="KLK87789.1"/>
    </source>
</evidence>